<evidence type="ECO:0008006" key="3">
    <source>
        <dbReference type="Google" id="ProtNLM"/>
    </source>
</evidence>
<keyword evidence="2" id="KW-1185">Reference proteome</keyword>
<gene>
    <name evidence="1" type="ORF">GCM10017764_24580</name>
</gene>
<accession>A0ABQ3HZ63</accession>
<dbReference type="SUPFAM" id="SSF48452">
    <property type="entry name" value="TPR-like"/>
    <property type="match status" value="1"/>
</dbReference>
<reference evidence="2" key="1">
    <citation type="journal article" date="2019" name="Int. J. Syst. Evol. Microbiol.">
        <title>The Global Catalogue of Microorganisms (GCM) 10K type strain sequencing project: providing services to taxonomists for standard genome sequencing and annotation.</title>
        <authorList>
            <consortium name="The Broad Institute Genomics Platform"/>
            <consortium name="The Broad Institute Genome Sequencing Center for Infectious Disease"/>
            <person name="Wu L."/>
            <person name="Ma J."/>
        </authorList>
    </citation>
    <scope>NUCLEOTIDE SEQUENCE [LARGE SCALE GENOMIC DNA]</scope>
    <source>
        <strain evidence="2">CGMCC 1.12966</strain>
    </source>
</reference>
<sequence>MYAWIKYGFVMSFLARQVFSVEYAAAQAKMETLDPAGYVNKYDTNFNGIGPKVYVLPAPRTREELLIDSYNEKTAFQDSIDRALDFQQLLEDFKSTSNLGHIQYLLSPTPETPLAWNNLVEQEILRGNYSAAYGLLHAYAANSLRAGAIHQTIGLLQSALQQAQKTPNTMDVATIQYNLGNVYLFDKNIQEAGFFQESYYKHALKQQQTVEQANALVKIALVQAYDKDYRSAENNIIRKAIPLLNKVKAYEHKINAWQTLAKIYQLQNKHTEAQWFLIQARDLAKAKNYPNSRAEIEYMLAFSKFIQKNYTVAQKEFLQADALAKTEDNKLLQLAIVDKLGQIYMSQHELNKAEDALKSYDDLRQELFKD</sequence>
<organism evidence="1 2">
    <name type="scientific">Sphingobacterium griseoflavum</name>
    <dbReference type="NCBI Taxonomy" id="1474952"/>
    <lineage>
        <taxon>Bacteria</taxon>
        <taxon>Pseudomonadati</taxon>
        <taxon>Bacteroidota</taxon>
        <taxon>Sphingobacteriia</taxon>
        <taxon>Sphingobacteriales</taxon>
        <taxon>Sphingobacteriaceae</taxon>
        <taxon>Sphingobacterium</taxon>
    </lineage>
</organism>
<name>A0ABQ3HZ63_9SPHI</name>
<evidence type="ECO:0000313" key="1">
    <source>
        <dbReference type="EMBL" id="GHE40470.1"/>
    </source>
</evidence>
<dbReference type="EMBL" id="BNAF01000009">
    <property type="protein sequence ID" value="GHE40470.1"/>
    <property type="molecule type" value="Genomic_DNA"/>
</dbReference>
<proteinExistence type="predicted"/>
<protein>
    <recommendedName>
        <fullName evidence="3">Tetratricopeptide repeat protein</fullName>
    </recommendedName>
</protein>
<comment type="caution">
    <text evidence="1">The sequence shown here is derived from an EMBL/GenBank/DDBJ whole genome shotgun (WGS) entry which is preliminary data.</text>
</comment>
<dbReference type="Proteomes" id="UP000620550">
    <property type="component" value="Unassembled WGS sequence"/>
</dbReference>
<dbReference type="Gene3D" id="1.25.40.10">
    <property type="entry name" value="Tetratricopeptide repeat domain"/>
    <property type="match status" value="2"/>
</dbReference>
<dbReference type="InterPro" id="IPR011990">
    <property type="entry name" value="TPR-like_helical_dom_sf"/>
</dbReference>
<evidence type="ECO:0000313" key="2">
    <source>
        <dbReference type="Proteomes" id="UP000620550"/>
    </source>
</evidence>